<keyword evidence="1" id="KW-0479">Metal-binding</keyword>
<dbReference type="Proteomes" id="UP000030944">
    <property type="component" value="Chromosome"/>
</dbReference>
<dbReference type="OrthoDB" id="11653at2157"/>
<gene>
    <name evidence="3" type="primary">cbiX</name>
    <name evidence="4" type="ORF">A7X95_05530</name>
    <name evidence="3" type="ORF">T478_0091</name>
</gene>
<dbReference type="SUPFAM" id="SSF53800">
    <property type="entry name" value="Chelatase"/>
    <property type="match status" value="1"/>
</dbReference>
<evidence type="ECO:0000313" key="4">
    <source>
        <dbReference type="EMBL" id="PTL87360.1"/>
    </source>
</evidence>
<reference evidence="4" key="3">
    <citation type="submission" date="2016-05" db="EMBL/GenBank/DDBJ databases">
        <authorList>
            <person name="Lavstsen T."/>
            <person name="Jespersen J.S."/>
        </authorList>
    </citation>
    <scope>NUCLEOTIDE SEQUENCE [LARGE SCALE GENOMIC DNA]</scope>
    <source>
        <strain evidence="4">U25</strain>
    </source>
</reference>
<organism evidence="3 5">
    <name type="scientific">Candidatus Nitrosopelagicus brevis</name>
    <dbReference type="NCBI Taxonomy" id="1410606"/>
    <lineage>
        <taxon>Archaea</taxon>
        <taxon>Nitrososphaerota</taxon>
    </lineage>
</organism>
<dbReference type="PANTHER" id="PTHR33542">
    <property type="entry name" value="SIROHYDROCHLORIN FERROCHELATASE, CHLOROPLASTIC"/>
    <property type="match status" value="1"/>
</dbReference>
<keyword evidence="2 3" id="KW-0456">Lyase</keyword>
<dbReference type="PANTHER" id="PTHR33542:SF3">
    <property type="entry name" value="SIROHYDROCHLORIN FERROCHELATASE, CHLOROPLASTIC"/>
    <property type="match status" value="1"/>
</dbReference>
<evidence type="ECO:0000256" key="1">
    <source>
        <dbReference type="ARBA" id="ARBA00022723"/>
    </source>
</evidence>
<dbReference type="STRING" id="1410606.T478_0091"/>
<accession>A0A0A7V0R9</accession>
<reference evidence="4 6" key="4">
    <citation type="submission" date="2018-04" db="EMBL/GenBank/DDBJ databases">
        <title>Transcriptomics of ammonia oxidizing archaea.</title>
        <authorList>
            <person name="Carini P."/>
        </authorList>
    </citation>
    <scope>NUCLEOTIDE SEQUENCE [LARGE SCALE GENOMIC DNA]</scope>
    <source>
        <strain evidence="4 6">U25</strain>
    </source>
</reference>
<evidence type="ECO:0000313" key="3">
    <source>
        <dbReference type="EMBL" id="AJA92602.1"/>
    </source>
</evidence>
<dbReference type="EMBL" id="LXWN01000002">
    <property type="protein sequence ID" value="PTL87360.1"/>
    <property type="molecule type" value="Genomic_DNA"/>
</dbReference>
<dbReference type="GO" id="GO:0046872">
    <property type="term" value="F:metal ion binding"/>
    <property type="evidence" value="ECO:0007669"/>
    <property type="project" value="UniProtKB-KW"/>
</dbReference>
<dbReference type="GeneID" id="24815992"/>
<sequence>MKRGLMIIDRGSREREAGEELEMICEKVKEKGNYDFTEFCFLEVVPPFIEDGMDTCLKKDVEQMTIVPYFLYPGRKVKIAVADAMKYQKDTKIKFLVTKPMTMHKKLVELVDNRVTTTLKENSIDTPKENVDVLIIGHGSKDPNSGISIDYVVDELKPSYRNVSRCYLEIEGPTIEEGIQACKKNNPEVLIIVFYFLHEGAHVKIDVNNDLLPALDNANLNKVFVTKHLGTDEKMIDLILERAREVENAN</sequence>
<dbReference type="KEGG" id="nbv:T478_0091"/>
<name>A0A0A7V0R9_9ARCH</name>
<dbReference type="AlphaFoldDB" id="A0A0A7V0R9"/>
<dbReference type="Pfam" id="PF01903">
    <property type="entry name" value="CbiX"/>
    <property type="match status" value="2"/>
</dbReference>
<evidence type="ECO:0000256" key="2">
    <source>
        <dbReference type="ARBA" id="ARBA00023239"/>
    </source>
</evidence>
<dbReference type="EC" id="4.99.1.3" evidence="3"/>
<protein>
    <submittedName>
        <fullName evidence="3">Sirohydrochlorin cobaltochelatase</fullName>
        <ecNumber evidence="3">4.99.1.3</ecNumber>
    </submittedName>
</protein>
<dbReference type="EMBL" id="CP007026">
    <property type="protein sequence ID" value="AJA92602.1"/>
    <property type="molecule type" value="Genomic_DNA"/>
</dbReference>
<dbReference type="Gene3D" id="3.40.50.1400">
    <property type="match status" value="2"/>
</dbReference>
<dbReference type="GO" id="GO:0016852">
    <property type="term" value="F:sirohydrochlorin cobaltochelatase activity"/>
    <property type="evidence" value="ECO:0007669"/>
    <property type="project" value="UniProtKB-EC"/>
</dbReference>
<dbReference type="HOGENOM" id="CLU_1109476_0_0_2"/>
<evidence type="ECO:0000313" key="6">
    <source>
        <dbReference type="Proteomes" id="UP000241022"/>
    </source>
</evidence>
<dbReference type="CDD" id="cd03416">
    <property type="entry name" value="CbiX_SirB_N"/>
    <property type="match status" value="1"/>
</dbReference>
<reference evidence="6" key="2">
    <citation type="submission" date="2016-05" db="EMBL/GenBank/DDBJ databases">
        <authorList>
            <person name="Dupont C."/>
            <person name="Santoro A."/>
        </authorList>
    </citation>
    <scope>NUCLEOTIDE SEQUENCE [LARGE SCALE GENOMIC DNA]</scope>
    <source>
        <strain evidence="6">U25</strain>
    </source>
</reference>
<dbReference type="RefSeq" id="WP_048104331.1">
    <property type="nucleotide sequence ID" value="NZ_CP007026.1"/>
</dbReference>
<dbReference type="InterPro" id="IPR002762">
    <property type="entry name" value="CbiX-like"/>
</dbReference>
<dbReference type="InterPro" id="IPR050963">
    <property type="entry name" value="Sirohydro_Cobaltochel/CbiX"/>
</dbReference>
<dbReference type="Proteomes" id="UP000241022">
    <property type="component" value="Unassembled WGS sequence"/>
</dbReference>
<keyword evidence="6" id="KW-1185">Reference proteome</keyword>
<proteinExistence type="predicted"/>
<evidence type="ECO:0000313" key="5">
    <source>
        <dbReference type="Proteomes" id="UP000030944"/>
    </source>
</evidence>
<reference evidence="3 5" key="1">
    <citation type="journal article" date="2015" name="Proc. Natl. Acad. Sci. U.S.A.">
        <title>Genomic and proteomic characterization of "Candidatus Nitrosopelagicus brevis": An ammonia-oxidizing archaeon from the open ocean.</title>
        <authorList>
            <person name="Santoro A.E."/>
            <person name="Dupont C.L."/>
            <person name="Richter R.A."/>
            <person name="Craig M.T."/>
            <person name="Carini P."/>
            <person name="McIlvin M.R."/>
            <person name="Yang Y."/>
            <person name="Orsi W.D."/>
            <person name="Moran D.M."/>
            <person name="Saito M.A."/>
        </authorList>
    </citation>
    <scope>NUCLEOTIDE SEQUENCE [LARGE SCALE GENOMIC DNA]</scope>
    <source>
        <strain evidence="3">CN25</strain>
        <strain evidence="5">V2</strain>
    </source>
</reference>